<evidence type="ECO:0000313" key="5">
    <source>
        <dbReference type="EMBL" id="MST32445.1"/>
    </source>
</evidence>
<protein>
    <submittedName>
        <fullName evidence="5">Aminoglycoside phosphotransferase</fullName>
    </submittedName>
</protein>
<sequence length="242" mass="25900">MTPAPHLPDDLGGLLAPYLARQRWYAGPEDLDPGEVRVVETRELCSTGGGQRHLHLAVVDAAGSRYQVLVGERPAGEHAEFLQGHADSMIAGLEGRYLYDAVVDPELARELLPIVTGGVEAATLVRPVGAEQSNTSLVYDDRIILKVFRRLVAGRNPDVEVTTALARVGFEHVARPVGVWRSGDLDLAFAQEFLAGGAEGWALALTSLRDFYDSGDPEPAAAGGDFSGEARRLGVVTAQLHV</sequence>
<dbReference type="InterPro" id="IPR040999">
    <property type="entry name" value="Mak_N_cap"/>
</dbReference>
<evidence type="ECO:0000313" key="6">
    <source>
        <dbReference type="Proteomes" id="UP000437736"/>
    </source>
</evidence>
<evidence type="ECO:0000256" key="2">
    <source>
        <dbReference type="ARBA" id="ARBA00022741"/>
    </source>
</evidence>
<dbReference type="Gene3D" id="3.90.1200.10">
    <property type="match status" value="1"/>
</dbReference>
<gene>
    <name evidence="5" type="ORF">GHK86_06890</name>
</gene>
<dbReference type="EMBL" id="WJHE01000294">
    <property type="protein sequence ID" value="MST32445.1"/>
    <property type="molecule type" value="Genomic_DNA"/>
</dbReference>
<reference evidence="5 6" key="1">
    <citation type="submission" date="2019-11" db="EMBL/GenBank/DDBJ databases">
        <title>Acidiferrimicrobium australis gen. nov., sp. nov., an acidophilic and obligately heterotrophic, member of the Actinobacteria that catalyses dissimilatory oxido- reduction of iron isolated from metal-rich acidic water in Chile.</title>
        <authorList>
            <person name="Gonzalez D."/>
            <person name="Huber K."/>
            <person name="Hedrich S."/>
            <person name="Rojas-Villalobos C."/>
            <person name="Quatrini R."/>
            <person name="Dinamarca M.A."/>
            <person name="Schwarz A."/>
            <person name="Canales C."/>
            <person name="Nancucheo I."/>
        </authorList>
    </citation>
    <scope>NUCLEOTIDE SEQUENCE [LARGE SCALE GENOMIC DNA]</scope>
    <source>
        <strain evidence="5 6">USS-CCA1</strain>
    </source>
</reference>
<organism evidence="5 6">
    <name type="scientific">Acidiferrimicrobium australe</name>
    <dbReference type="NCBI Taxonomy" id="2664430"/>
    <lineage>
        <taxon>Bacteria</taxon>
        <taxon>Bacillati</taxon>
        <taxon>Actinomycetota</taxon>
        <taxon>Acidimicrobiia</taxon>
        <taxon>Acidimicrobiales</taxon>
        <taxon>Acidimicrobiaceae</taxon>
        <taxon>Acidiferrimicrobium</taxon>
    </lineage>
</organism>
<feature type="domain" description="Maltokinase N-terminal cap" evidence="4">
    <location>
        <begin position="18"/>
        <end position="104"/>
    </location>
</feature>
<proteinExistence type="predicted"/>
<evidence type="ECO:0000259" key="4">
    <source>
        <dbReference type="Pfam" id="PF18085"/>
    </source>
</evidence>
<name>A0ABW9QRH6_9ACTN</name>
<accession>A0ABW9QRH6</accession>
<evidence type="ECO:0000256" key="3">
    <source>
        <dbReference type="ARBA" id="ARBA00022840"/>
    </source>
</evidence>
<dbReference type="Proteomes" id="UP000437736">
    <property type="component" value="Unassembled WGS sequence"/>
</dbReference>
<dbReference type="Pfam" id="PF18085">
    <property type="entry name" value="Mak_N_cap"/>
    <property type="match status" value="1"/>
</dbReference>
<keyword evidence="1" id="KW-0808">Transferase</keyword>
<evidence type="ECO:0000256" key="1">
    <source>
        <dbReference type="ARBA" id="ARBA00022679"/>
    </source>
</evidence>
<comment type="caution">
    <text evidence="5">The sequence shown here is derived from an EMBL/GenBank/DDBJ whole genome shotgun (WGS) entry which is preliminary data.</text>
</comment>
<keyword evidence="2" id="KW-0547">Nucleotide-binding</keyword>
<feature type="non-terminal residue" evidence="5">
    <location>
        <position position="242"/>
    </location>
</feature>
<keyword evidence="3" id="KW-0067">ATP-binding</keyword>
<keyword evidence="6" id="KW-1185">Reference proteome</keyword>